<accession>A0A852X7W2</accession>
<organism evidence="3 4">
    <name type="scientific">Janibacter alkaliphilus</name>
    <dbReference type="NCBI Taxonomy" id="1069963"/>
    <lineage>
        <taxon>Bacteria</taxon>
        <taxon>Bacillati</taxon>
        <taxon>Actinomycetota</taxon>
        <taxon>Actinomycetes</taxon>
        <taxon>Micrococcales</taxon>
        <taxon>Intrasporangiaceae</taxon>
        <taxon>Janibacter</taxon>
    </lineage>
</organism>
<sequence length="283" mass="28682">MSTSDERGQEPATQAMPAAEPTRPIRRDERADAEPTVAARQGERADADAEPTVAAPQRGHDEAPATQRMAAPSASGTGSSPAGSSGSSSAAGAGSSSAAGAGSSPAGGWSGEPHGRSWSSEQEVPAAAYPAHRDRDFPERSSRKGSGVLAKIGSLVLAIVPWALTVAGLGVLNDWQQSAVVRLESAPVTAAIGIGVLVVAGLLWVLVACLSSTGPLLAGLLTLAFGASLTSIEVLTRVVDLNPLDGRYGTAVTNVLYTPPIIILAGVLLLALGITAAWTRRAR</sequence>
<dbReference type="AlphaFoldDB" id="A0A852X7W2"/>
<feature type="transmembrane region" description="Helical" evidence="2">
    <location>
        <begin position="217"/>
        <end position="236"/>
    </location>
</feature>
<name>A0A852X7W2_9MICO</name>
<evidence type="ECO:0000256" key="1">
    <source>
        <dbReference type="SAM" id="MobiDB-lite"/>
    </source>
</evidence>
<evidence type="ECO:0000313" key="3">
    <source>
        <dbReference type="EMBL" id="NYG36853.1"/>
    </source>
</evidence>
<gene>
    <name evidence="3" type="ORF">BJY28_001322</name>
</gene>
<keyword evidence="4" id="KW-1185">Reference proteome</keyword>
<feature type="transmembrane region" description="Helical" evidence="2">
    <location>
        <begin position="256"/>
        <end position="278"/>
    </location>
</feature>
<dbReference type="Proteomes" id="UP000592181">
    <property type="component" value="Unassembled WGS sequence"/>
</dbReference>
<keyword evidence="2" id="KW-0812">Transmembrane</keyword>
<evidence type="ECO:0000313" key="4">
    <source>
        <dbReference type="Proteomes" id="UP000592181"/>
    </source>
</evidence>
<dbReference type="EMBL" id="JACBZX010000001">
    <property type="protein sequence ID" value="NYG36853.1"/>
    <property type="molecule type" value="Genomic_DNA"/>
</dbReference>
<feature type="transmembrane region" description="Helical" evidence="2">
    <location>
        <begin position="190"/>
        <end position="210"/>
    </location>
</feature>
<feature type="transmembrane region" description="Helical" evidence="2">
    <location>
        <begin position="148"/>
        <end position="170"/>
    </location>
</feature>
<feature type="compositionally biased region" description="Basic and acidic residues" evidence="1">
    <location>
        <begin position="131"/>
        <end position="142"/>
    </location>
</feature>
<evidence type="ECO:0000256" key="2">
    <source>
        <dbReference type="SAM" id="Phobius"/>
    </source>
</evidence>
<proteinExistence type="predicted"/>
<feature type="compositionally biased region" description="Low complexity" evidence="1">
    <location>
        <begin position="70"/>
        <end position="107"/>
    </location>
</feature>
<keyword evidence="2" id="KW-0472">Membrane</keyword>
<comment type="caution">
    <text evidence="3">The sequence shown here is derived from an EMBL/GenBank/DDBJ whole genome shotgun (WGS) entry which is preliminary data.</text>
</comment>
<feature type="region of interest" description="Disordered" evidence="1">
    <location>
        <begin position="1"/>
        <end position="144"/>
    </location>
</feature>
<keyword evidence="2" id="KW-1133">Transmembrane helix</keyword>
<dbReference type="RefSeq" id="WP_179462301.1">
    <property type="nucleotide sequence ID" value="NZ_JACBZX010000001.1"/>
</dbReference>
<feature type="compositionally biased region" description="Basic and acidic residues" evidence="1">
    <location>
        <begin position="23"/>
        <end position="33"/>
    </location>
</feature>
<protein>
    <submittedName>
        <fullName evidence="3">Uncharacterized protein</fullName>
    </submittedName>
</protein>
<reference evidence="3 4" key="1">
    <citation type="submission" date="2020-07" db="EMBL/GenBank/DDBJ databases">
        <title>Sequencing the genomes of 1000 actinobacteria strains.</title>
        <authorList>
            <person name="Klenk H.-P."/>
        </authorList>
    </citation>
    <scope>NUCLEOTIDE SEQUENCE [LARGE SCALE GENOMIC DNA]</scope>
    <source>
        <strain evidence="3 4">DSM 24723</strain>
    </source>
</reference>